<dbReference type="AlphaFoldDB" id="A0A9W9TP79"/>
<evidence type="ECO:0000256" key="1">
    <source>
        <dbReference type="ARBA" id="ARBA00004141"/>
    </source>
</evidence>
<dbReference type="Proteomes" id="UP001147733">
    <property type="component" value="Unassembled WGS sequence"/>
</dbReference>
<dbReference type="GeneID" id="81383066"/>
<comment type="subcellular location">
    <subcellularLocation>
        <location evidence="1">Membrane</location>
        <topology evidence="1">Multi-pass membrane protein</topology>
    </subcellularLocation>
</comment>
<reference evidence="8" key="1">
    <citation type="submission" date="2022-11" db="EMBL/GenBank/DDBJ databases">
        <authorList>
            <person name="Petersen C."/>
        </authorList>
    </citation>
    <scope>NUCLEOTIDE SEQUENCE</scope>
    <source>
        <strain evidence="8">IBT 23319</strain>
    </source>
</reference>
<dbReference type="RefSeq" id="XP_056500713.1">
    <property type="nucleotide sequence ID" value="XM_056643899.1"/>
</dbReference>
<evidence type="ECO:0000256" key="2">
    <source>
        <dbReference type="ARBA" id="ARBA00022692"/>
    </source>
</evidence>
<name>A0A9W9TP79_PENCI</name>
<proteinExistence type="inferred from homology"/>
<feature type="transmembrane region" description="Helical" evidence="6">
    <location>
        <begin position="84"/>
        <end position="107"/>
    </location>
</feature>
<comment type="similarity">
    <text evidence="5">Belongs to the SAT4 family.</text>
</comment>
<dbReference type="EMBL" id="JAPQKT010000004">
    <property type="protein sequence ID" value="KAJ5233213.1"/>
    <property type="molecule type" value="Genomic_DNA"/>
</dbReference>
<feature type="transmembrane region" description="Helical" evidence="6">
    <location>
        <begin position="14"/>
        <end position="35"/>
    </location>
</feature>
<sequence length="280" mass="31534">MNDPPPKSESLRSISLVTQILCFAIISPLIALRLFARVKLHHPFGVEDDTFFPDRSFFQELLIIDGQLQSLKSKMLTSNGISKIFYVATMLYVPMVLFVKTSLIYTLIRLWSPYRAKVISLYIFLAIIITYYIVILFVKVFTCNPIHLFWEVEHSSGSCLNRSAIILADSIISVTTDLAILTFPVALTWGLQMSVSKKLHIILILGAGGTAIAFSIYRLVLVVHDKSSADQWDYFLRILLTDNAEGGLGLICTCIPAINKLIGHLRDGHRKRQILPEMDC</sequence>
<protein>
    <recommendedName>
        <fullName evidence="7">Rhodopsin domain-containing protein</fullName>
    </recommendedName>
</protein>
<gene>
    <name evidence="8" type="ORF">N7469_004979</name>
</gene>
<evidence type="ECO:0000256" key="4">
    <source>
        <dbReference type="ARBA" id="ARBA00023136"/>
    </source>
</evidence>
<feature type="transmembrane region" description="Helical" evidence="6">
    <location>
        <begin position="163"/>
        <end position="187"/>
    </location>
</feature>
<evidence type="ECO:0000313" key="9">
    <source>
        <dbReference type="Proteomes" id="UP001147733"/>
    </source>
</evidence>
<reference evidence="8" key="2">
    <citation type="journal article" date="2023" name="IMA Fungus">
        <title>Comparative genomic study of the Penicillium genus elucidates a diverse pangenome and 15 lateral gene transfer events.</title>
        <authorList>
            <person name="Petersen C."/>
            <person name="Sorensen T."/>
            <person name="Nielsen M.R."/>
            <person name="Sondergaard T.E."/>
            <person name="Sorensen J.L."/>
            <person name="Fitzpatrick D.A."/>
            <person name="Frisvad J.C."/>
            <person name="Nielsen K.L."/>
        </authorList>
    </citation>
    <scope>NUCLEOTIDE SEQUENCE</scope>
    <source>
        <strain evidence="8">IBT 23319</strain>
    </source>
</reference>
<evidence type="ECO:0000256" key="5">
    <source>
        <dbReference type="ARBA" id="ARBA00038359"/>
    </source>
</evidence>
<evidence type="ECO:0000313" key="8">
    <source>
        <dbReference type="EMBL" id="KAJ5233213.1"/>
    </source>
</evidence>
<dbReference type="InterPro" id="IPR049326">
    <property type="entry name" value="Rhodopsin_dom_fungi"/>
</dbReference>
<keyword evidence="2 6" id="KW-0812">Transmembrane</keyword>
<evidence type="ECO:0000259" key="7">
    <source>
        <dbReference type="Pfam" id="PF20684"/>
    </source>
</evidence>
<feature type="transmembrane region" description="Helical" evidence="6">
    <location>
        <begin position="119"/>
        <end position="142"/>
    </location>
</feature>
<dbReference type="OrthoDB" id="5342292at2759"/>
<dbReference type="Pfam" id="PF20684">
    <property type="entry name" value="Fung_rhodopsin"/>
    <property type="match status" value="1"/>
</dbReference>
<organism evidence="8 9">
    <name type="scientific">Penicillium citrinum</name>
    <dbReference type="NCBI Taxonomy" id="5077"/>
    <lineage>
        <taxon>Eukaryota</taxon>
        <taxon>Fungi</taxon>
        <taxon>Dikarya</taxon>
        <taxon>Ascomycota</taxon>
        <taxon>Pezizomycotina</taxon>
        <taxon>Eurotiomycetes</taxon>
        <taxon>Eurotiomycetidae</taxon>
        <taxon>Eurotiales</taxon>
        <taxon>Aspergillaceae</taxon>
        <taxon>Penicillium</taxon>
    </lineage>
</organism>
<feature type="domain" description="Rhodopsin" evidence="7">
    <location>
        <begin position="75"/>
        <end position="262"/>
    </location>
</feature>
<comment type="caution">
    <text evidence="8">The sequence shown here is derived from an EMBL/GenBank/DDBJ whole genome shotgun (WGS) entry which is preliminary data.</text>
</comment>
<dbReference type="PANTHER" id="PTHR33048">
    <property type="entry name" value="PTH11-LIKE INTEGRAL MEMBRANE PROTEIN (AFU_ORTHOLOGUE AFUA_5G11245)"/>
    <property type="match status" value="1"/>
</dbReference>
<keyword evidence="4 6" id="KW-0472">Membrane</keyword>
<feature type="transmembrane region" description="Helical" evidence="6">
    <location>
        <begin position="199"/>
        <end position="220"/>
    </location>
</feature>
<evidence type="ECO:0000256" key="3">
    <source>
        <dbReference type="ARBA" id="ARBA00022989"/>
    </source>
</evidence>
<accession>A0A9W9TP79</accession>
<dbReference type="InterPro" id="IPR052337">
    <property type="entry name" value="SAT4-like"/>
</dbReference>
<dbReference type="PANTHER" id="PTHR33048:SF108">
    <property type="entry name" value="INTEGRAL MEMBRANE PROTEIN"/>
    <property type="match status" value="1"/>
</dbReference>
<evidence type="ECO:0000256" key="6">
    <source>
        <dbReference type="SAM" id="Phobius"/>
    </source>
</evidence>
<keyword evidence="3 6" id="KW-1133">Transmembrane helix</keyword>
<keyword evidence="9" id="KW-1185">Reference proteome</keyword>
<dbReference type="GO" id="GO:0016020">
    <property type="term" value="C:membrane"/>
    <property type="evidence" value="ECO:0007669"/>
    <property type="project" value="UniProtKB-SubCell"/>
</dbReference>